<dbReference type="GO" id="GO:0050909">
    <property type="term" value="P:sensory perception of taste"/>
    <property type="evidence" value="ECO:0007669"/>
    <property type="project" value="InterPro"/>
</dbReference>
<evidence type="ECO:0000313" key="7">
    <source>
        <dbReference type="EMBL" id="KAA0202961.1"/>
    </source>
</evidence>
<feature type="transmembrane region" description="Helical" evidence="6">
    <location>
        <begin position="297"/>
        <end position="317"/>
    </location>
</feature>
<dbReference type="EMBL" id="JQDR03002691">
    <property type="protein sequence ID" value="KAA0202961.1"/>
    <property type="molecule type" value="Genomic_DNA"/>
</dbReference>
<dbReference type="GO" id="GO:0005886">
    <property type="term" value="C:plasma membrane"/>
    <property type="evidence" value="ECO:0007669"/>
    <property type="project" value="UniProtKB-SubCell"/>
</dbReference>
<reference evidence="7" key="1">
    <citation type="submission" date="2014-08" db="EMBL/GenBank/DDBJ databases">
        <authorList>
            <person name="Murali S."/>
            <person name="Richards S."/>
            <person name="Bandaranaike D."/>
            <person name="Bellair M."/>
            <person name="Blankenburg K."/>
            <person name="Chao H."/>
            <person name="Dinh H."/>
            <person name="Doddapaneni H."/>
            <person name="Dugan-Rocha S."/>
            <person name="Elkadiri S."/>
            <person name="Gnanaolivu R."/>
            <person name="Hughes D."/>
            <person name="Lee S."/>
            <person name="Li M."/>
            <person name="Ming W."/>
            <person name="Munidasa M."/>
            <person name="Muniz J."/>
            <person name="Nguyen L."/>
            <person name="Osuji N."/>
            <person name="Pu L.-L."/>
            <person name="Puazo M."/>
            <person name="Skinner E."/>
            <person name="Qu C."/>
            <person name="Quiroz J."/>
            <person name="Raj R."/>
            <person name="Weissenberger G."/>
            <person name="Xin Y."/>
            <person name="Zou X."/>
            <person name="Han Y."/>
            <person name="Worley K."/>
            <person name="Muzny D."/>
            <person name="Gibbs R."/>
        </authorList>
    </citation>
    <scope>NUCLEOTIDE SEQUENCE</scope>
    <source>
        <strain evidence="7">HAZT.00-mixed</strain>
        <tissue evidence="7">Whole organism</tissue>
    </source>
</reference>
<evidence type="ECO:0000256" key="5">
    <source>
        <dbReference type="ARBA" id="ARBA00023136"/>
    </source>
</evidence>
<dbReference type="InterPro" id="IPR013604">
    <property type="entry name" value="7TM_chemorcpt"/>
</dbReference>
<gene>
    <name evidence="7" type="ORF">HAZT_HAZT004629</name>
</gene>
<dbReference type="AlphaFoldDB" id="A0A6A0HCK9"/>
<dbReference type="Proteomes" id="UP000711488">
    <property type="component" value="Unassembled WGS sequence"/>
</dbReference>
<comment type="subcellular location">
    <subcellularLocation>
        <location evidence="1">Cell membrane</location>
        <topology evidence="1">Multi-pass membrane protein</topology>
    </subcellularLocation>
</comment>
<feature type="transmembrane region" description="Helical" evidence="6">
    <location>
        <begin position="163"/>
        <end position="187"/>
    </location>
</feature>
<feature type="transmembrane region" description="Helical" evidence="6">
    <location>
        <begin position="6"/>
        <end position="28"/>
    </location>
</feature>
<reference evidence="7" key="2">
    <citation type="journal article" date="2018" name="Environ. Sci. Technol.">
        <title>The Toxicogenome of Hyalella azteca: A Model for Sediment Ecotoxicology and Evolutionary Toxicology.</title>
        <authorList>
            <person name="Poynton H.C."/>
            <person name="Hasenbein S."/>
            <person name="Benoit J.B."/>
            <person name="Sepulveda M.S."/>
            <person name="Poelchau M.F."/>
            <person name="Hughes D.S.T."/>
            <person name="Murali S.C."/>
            <person name="Chen S."/>
            <person name="Glastad K.M."/>
            <person name="Goodisman M.A.D."/>
            <person name="Werren J.H."/>
            <person name="Vineis J.H."/>
            <person name="Bowen J.L."/>
            <person name="Friedrich M."/>
            <person name="Jones J."/>
            <person name="Robertson H.M."/>
            <person name="Feyereisen R."/>
            <person name="Mechler-Hickson A."/>
            <person name="Mathers N."/>
            <person name="Lee C.E."/>
            <person name="Colbourne J.K."/>
            <person name="Biales A."/>
            <person name="Johnston J.S."/>
            <person name="Wellborn G.A."/>
            <person name="Rosendale A.J."/>
            <person name="Cridge A.G."/>
            <person name="Munoz-Torres M.C."/>
            <person name="Bain P.A."/>
            <person name="Manny A.R."/>
            <person name="Major K.M."/>
            <person name="Lambert F.N."/>
            <person name="Vulpe C.D."/>
            <person name="Tuck P."/>
            <person name="Blalock B.J."/>
            <person name="Lin Y.Y."/>
            <person name="Smith M.E."/>
            <person name="Ochoa-Acuna H."/>
            <person name="Chen M.M."/>
            <person name="Childers C.P."/>
            <person name="Qu J."/>
            <person name="Dugan S."/>
            <person name="Lee S.L."/>
            <person name="Chao H."/>
            <person name="Dinh H."/>
            <person name="Han Y."/>
            <person name="Doddapaneni H."/>
            <person name="Worley K.C."/>
            <person name="Muzny D.M."/>
            <person name="Gibbs R.A."/>
            <person name="Richards S."/>
        </authorList>
    </citation>
    <scope>NUCLEOTIDE SEQUENCE</scope>
    <source>
        <strain evidence="7">HAZT.00-mixed</strain>
        <tissue evidence="7">Whole organism</tissue>
    </source>
</reference>
<evidence type="ECO:0000256" key="4">
    <source>
        <dbReference type="ARBA" id="ARBA00022989"/>
    </source>
</evidence>
<keyword evidence="7" id="KW-0675">Receptor</keyword>
<feature type="transmembrane region" description="Helical" evidence="6">
    <location>
        <begin position="329"/>
        <end position="346"/>
    </location>
</feature>
<evidence type="ECO:0000256" key="1">
    <source>
        <dbReference type="ARBA" id="ARBA00004651"/>
    </source>
</evidence>
<feature type="transmembrane region" description="Helical" evidence="6">
    <location>
        <begin position="130"/>
        <end position="157"/>
    </location>
</feature>
<feature type="transmembrane region" description="Helical" evidence="6">
    <location>
        <begin position="49"/>
        <end position="70"/>
    </location>
</feature>
<name>A0A6A0HCK9_HYAAZ</name>
<sequence>MLFKYRGPFLFMSGLRIFGILPYKLVGLRSGRVCSSKPTKTKLKKYRTWQIWSVFLMIAMCVLMGIDIYYATAEPRGTLVGSQTMVITHYFYDIGSALTVAALQVIFWWQSDQLARIMNRTNKLGDRIRWSNSVTVFVMTIIVAPSVTNSLILIMFLEDYVSTLALVALGIKVTSVAFSFLITGIIYHYGMQVIASHLAIILQPIIDALEPEVRGLKPGHNLFTLTDYGWQVNDALDQRTEFQEQVNFTKSTANGNVSITRTVRPNCTWKEYDIKYWKDSILNAYCIQADLKRYCELPLAIVMFCLLIWLLTSAFYITSWGVLRMEQRILSTCYMIVGTAPVFYLLNSSYCLQSKLSELQWSVTFLIHHSSSHQDKVQLTELLELLRSCPPFDVLGVFTMSRARLIDIFSFVATYIVILLEFRLTELTPGAQPTLPPSLIQ</sequence>
<keyword evidence="3 6" id="KW-0812">Transmembrane</keyword>
<evidence type="ECO:0000256" key="6">
    <source>
        <dbReference type="SAM" id="Phobius"/>
    </source>
</evidence>
<feature type="transmembrane region" description="Helical" evidence="6">
    <location>
        <begin position="90"/>
        <end position="109"/>
    </location>
</feature>
<proteinExistence type="predicted"/>
<keyword evidence="2" id="KW-1003">Cell membrane</keyword>
<evidence type="ECO:0000256" key="3">
    <source>
        <dbReference type="ARBA" id="ARBA00022692"/>
    </source>
</evidence>
<feature type="transmembrane region" description="Helical" evidence="6">
    <location>
        <begin position="405"/>
        <end position="424"/>
    </location>
</feature>
<keyword evidence="4 6" id="KW-1133">Transmembrane helix</keyword>
<accession>A0A6A0HCK9</accession>
<organism evidence="7">
    <name type="scientific">Hyalella azteca</name>
    <name type="common">Amphipod</name>
    <dbReference type="NCBI Taxonomy" id="294128"/>
    <lineage>
        <taxon>Eukaryota</taxon>
        <taxon>Metazoa</taxon>
        <taxon>Ecdysozoa</taxon>
        <taxon>Arthropoda</taxon>
        <taxon>Crustacea</taxon>
        <taxon>Multicrustacea</taxon>
        <taxon>Malacostraca</taxon>
        <taxon>Eumalacostraca</taxon>
        <taxon>Peracarida</taxon>
        <taxon>Amphipoda</taxon>
        <taxon>Senticaudata</taxon>
        <taxon>Talitrida</taxon>
        <taxon>Talitroidea</taxon>
        <taxon>Hyalellidae</taxon>
        <taxon>Hyalella</taxon>
    </lineage>
</organism>
<keyword evidence="5 6" id="KW-0472">Membrane</keyword>
<evidence type="ECO:0000256" key="2">
    <source>
        <dbReference type="ARBA" id="ARBA00022475"/>
    </source>
</evidence>
<protein>
    <submittedName>
        <fullName evidence="7">Gustatory receptor 17</fullName>
    </submittedName>
</protein>
<dbReference type="Pfam" id="PF08395">
    <property type="entry name" value="7tm_7"/>
    <property type="match status" value="1"/>
</dbReference>
<comment type="caution">
    <text evidence="7">The sequence shown here is derived from an EMBL/GenBank/DDBJ whole genome shotgun (WGS) entry which is preliminary data.</text>
</comment>
<reference evidence="7" key="3">
    <citation type="submission" date="2019-06" db="EMBL/GenBank/DDBJ databases">
        <authorList>
            <person name="Poynton C."/>
            <person name="Hasenbein S."/>
            <person name="Benoit J.B."/>
            <person name="Sepulveda M.S."/>
            <person name="Poelchau M.F."/>
            <person name="Murali S.C."/>
            <person name="Chen S."/>
            <person name="Glastad K.M."/>
            <person name="Werren J.H."/>
            <person name="Vineis J.H."/>
            <person name="Bowen J.L."/>
            <person name="Friedrich M."/>
            <person name="Jones J."/>
            <person name="Robertson H.M."/>
            <person name="Feyereisen R."/>
            <person name="Mechler-Hickson A."/>
            <person name="Mathers N."/>
            <person name="Lee C.E."/>
            <person name="Colbourne J.K."/>
            <person name="Biales A."/>
            <person name="Johnston J.S."/>
            <person name="Wellborn G.A."/>
            <person name="Rosendale A.J."/>
            <person name="Cridge A.G."/>
            <person name="Munoz-Torres M.C."/>
            <person name="Bain P.A."/>
            <person name="Manny A.R."/>
            <person name="Major K.M."/>
            <person name="Lambert F.N."/>
            <person name="Vulpe C.D."/>
            <person name="Tuck P."/>
            <person name="Blalock B.J."/>
            <person name="Lin Y.-Y."/>
            <person name="Smith M.E."/>
            <person name="Ochoa-Acuna H."/>
            <person name="Chen M.-J.M."/>
            <person name="Childers C.P."/>
            <person name="Qu J."/>
            <person name="Dugan S."/>
            <person name="Lee S.L."/>
            <person name="Chao H."/>
            <person name="Dinh H."/>
            <person name="Han Y."/>
            <person name="Doddapaneni H."/>
            <person name="Worley K.C."/>
            <person name="Muzny D.M."/>
            <person name="Gibbs R.A."/>
            <person name="Richards S."/>
        </authorList>
    </citation>
    <scope>NUCLEOTIDE SEQUENCE</scope>
    <source>
        <strain evidence="7">HAZT.00-mixed</strain>
        <tissue evidence="7">Whole organism</tissue>
    </source>
</reference>